<dbReference type="AlphaFoldDB" id="A0A4D4KKZ6"/>
<dbReference type="EMBL" id="BJHW01000001">
    <property type="protein sequence ID" value="GDY49625.1"/>
    <property type="molecule type" value="Genomic_DNA"/>
</dbReference>
<gene>
    <name evidence="1" type="ORF">SVIO_002480</name>
</gene>
<sequence length="58" mass="5917">MGNTALFSPVEATVDGDRRVRCRVRVYDPVAAPGEVVDQPGAADFLVVATVAATNGGG</sequence>
<protein>
    <submittedName>
        <fullName evidence="1">Uncharacterized protein</fullName>
    </submittedName>
</protein>
<dbReference type="Proteomes" id="UP000301309">
    <property type="component" value="Unassembled WGS sequence"/>
</dbReference>
<keyword evidence="2" id="KW-1185">Reference proteome</keyword>
<comment type="caution">
    <text evidence="1">The sequence shown here is derived from an EMBL/GenBank/DDBJ whole genome shotgun (WGS) entry which is preliminary data.</text>
</comment>
<organism evidence="1 2">
    <name type="scientific">Streptomyces violaceusniger</name>
    <dbReference type="NCBI Taxonomy" id="68280"/>
    <lineage>
        <taxon>Bacteria</taxon>
        <taxon>Bacillati</taxon>
        <taxon>Actinomycetota</taxon>
        <taxon>Actinomycetes</taxon>
        <taxon>Kitasatosporales</taxon>
        <taxon>Streptomycetaceae</taxon>
        <taxon>Streptomyces</taxon>
        <taxon>Streptomyces violaceusniger group</taxon>
    </lineage>
</organism>
<reference evidence="1 2" key="1">
    <citation type="journal article" date="2020" name="Int. J. Syst. Evol. Microbiol.">
        <title>Reclassification of Streptomyces castelarensis and Streptomyces sporoclivatus as later heterotypic synonyms of Streptomyces antimycoticus.</title>
        <authorList>
            <person name="Komaki H."/>
            <person name="Tamura T."/>
        </authorList>
    </citation>
    <scope>NUCLEOTIDE SEQUENCE [LARGE SCALE GENOMIC DNA]</scope>
    <source>
        <strain evidence="1 2">NBRC 13459</strain>
    </source>
</reference>
<accession>A0A4D4KKZ6</accession>
<evidence type="ECO:0000313" key="1">
    <source>
        <dbReference type="EMBL" id="GDY49625.1"/>
    </source>
</evidence>
<name>A0A4D4KKZ6_STRVO</name>
<evidence type="ECO:0000313" key="2">
    <source>
        <dbReference type="Proteomes" id="UP000301309"/>
    </source>
</evidence>
<proteinExistence type="predicted"/>